<dbReference type="EMBL" id="FLRA01000023">
    <property type="protein sequence ID" value="SBT18629.1"/>
    <property type="molecule type" value="Genomic_DNA"/>
</dbReference>
<keyword evidence="1 3" id="KW-0547">Nucleotide-binding</keyword>
<dbReference type="RefSeq" id="WP_067037562.1">
    <property type="nucleotide sequence ID" value="NZ_CP187511.1"/>
</dbReference>
<dbReference type="GO" id="GO:0051301">
    <property type="term" value="P:cell division"/>
    <property type="evidence" value="ECO:0007669"/>
    <property type="project" value="UniProtKB-UniRule"/>
</dbReference>
<dbReference type="PANTHER" id="PTHR12169:SF6">
    <property type="entry name" value="AFG1-LIKE ATPASE"/>
    <property type="match status" value="1"/>
</dbReference>
<keyword evidence="3" id="KW-0963">Cytoplasm</keyword>
<dbReference type="HAMAP" id="MF_01919">
    <property type="entry name" value="ZapE"/>
    <property type="match status" value="1"/>
</dbReference>
<keyword evidence="2 3" id="KW-0067">ATP-binding</keyword>
<dbReference type="Gene3D" id="3.40.50.300">
    <property type="entry name" value="P-loop containing nucleotide triphosphate hydrolases"/>
    <property type="match status" value="2"/>
</dbReference>
<reference evidence="5 6" key="1">
    <citation type="submission" date="2016-06" db="EMBL/GenBank/DDBJ databases">
        <authorList>
            <person name="Rodrigo-Torres L."/>
            <person name="Arahal D.R."/>
        </authorList>
    </citation>
    <scope>NUCLEOTIDE SEQUENCE [LARGE SCALE GENOMIC DNA]</scope>
    <source>
        <strain evidence="5 6">CECT 5116</strain>
    </source>
</reference>
<feature type="binding site" evidence="3">
    <location>
        <begin position="71"/>
        <end position="78"/>
    </location>
    <ligand>
        <name>ATP</name>
        <dbReference type="ChEBI" id="CHEBI:30616"/>
    </ligand>
</feature>
<dbReference type="OrthoDB" id="9774491at2"/>
<dbReference type="Proteomes" id="UP000092840">
    <property type="component" value="Unassembled WGS sequence"/>
</dbReference>
<comment type="similarity">
    <text evidence="3">Belongs to the AFG1 ATPase family. ZapE subfamily.</text>
</comment>
<proteinExistence type="inferred from homology"/>
<protein>
    <recommendedName>
        <fullName evidence="3">Cell division protein ZapE</fullName>
    </recommendedName>
    <alternativeName>
        <fullName evidence="3">Z ring-associated protein ZapE</fullName>
    </alternativeName>
</protein>
<dbReference type="InterPro" id="IPR030870">
    <property type="entry name" value="ZapE"/>
</dbReference>
<comment type="subunit">
    <text evidence="3">Interacts with FtsZ.</text>
</comment>
<comment type="subcellular location">
    <subcellularLocation>
        <location evidence="3">Cytoplasm</location>
    </subcellularLocation>
</comment>
<reference evidence="4 7" key="2">
    <citation type="submission" date="2016-06" db="EMBL/GenBank/DDBJ databases">
        <authorList>
            <person name="Kjaerup R.B."/>
            <person name="Dalgaard T.S."/>
            <person name="Juul-Madsen H.R."/>
        </authorList>
    </citation>
    <scope>NUCLEOTIDE SEQUENCE [LARGE SCALE GENOMIC DNA]</scope>
    <source>
        <strain evidence="4 7">CECT 5115</strain>
    </source>
</reference>
<dbReference type="GO" id="GO:0016887">
    <property type="term" value="F:ATP hydrolysis activity"/>
    <property type="evidence" value="ECO:0007669"/>
    <property type="project" value="UniProtKB-UniRule"/>
</dbReference>
<keyword evidence="3" id="KW-0131">Cell cycle</keyword>
<organism evidence="4 7">
    <name type="scientific">Marinomonas gallaica</name>
    <dbReference type="NCBI Taxonomy" id="1806667"/>
    <lineage>
        <taxon>Bacteria</taxon>
        <taxon>Pseudomonadati</taxon>
        <taxon>Pseudomonadota</taxon>
        <taxon>Gammaproteobacteria</taxon>
        <taxon>Oceanospirillales</taxon>
        <taxon>Oceanospirillaceae</taxon>
        <taxon>Marinomonas</taxon>
    </lineage>
</organism>
<sequence length="369" mass="42679">MTPLSKYQEDLERPDFNYDPAQEEAVQALQDLYERIVANGSSVVKPQKSLFGFFKKKQPEIKVEQGLYFWGGVGRGKTYLMDTFYECLPIERKMRLHFHRFMQMVHQELRKLNDTKNPLEIVGKQISEKAQVLCFDEFFVTDITDAMILAGLLEQLFINGTVLIATSNIEPDGLYKNGLQRARFLPAIDLVNKHTKVMNVDGGVDYRLRTLKQAKLYHFPLSEESQNALSERFLSLVVNRNNVDEGGGVEIEGRMIPLLRSYDDVAWFDIKALCDGPRSQVDYIEIAKQYSTIIISDLPQFDSSRDDMARRFINLIDEFYDRHVKVIISSEVGIADIYKGTRLAFEYDRTVSRLLEMQSEEYLSLEHRP</sequence>
<keyword evidence="3" id="KW-0378">Hydrolase</keyword>
<gene>
    <name evidence="3" type="primary">zapE</name>
    <name evidence="4" type="ORF">MGA5115_02776</name>
    <name evidence="5" type="ORF">MGA5116_02180</name>
</gene>
<name>A0A1C3JU85_9GAMM</name>
<dbReference type="EMBL" id="FLRB01000013">
    <property type="protein sequence ID" value="SBT21584.1"/>
    <property type="molecule type" value="Genomic_DNA"/>
</dbReference>
<evidence type="ECO:0000313" key="4">
    <source>
        <dbReference type="EMBL" id="SBT18629.1"/>
    </source>
</evidence>
<dbReference type="GO" id="GO:0005737">
    <property type="term" value="C:cytoplasm"/>
    <property type="evidence" value="ECO:0007669"/>
    <property type="project" value="UniProtKB-SubCell"/>
</dbReference>
<dbReference type="PANTHER" id="PTHR12169">
    <property type="entry name" value="ATPASE N2B"/>
    <property type="match status" value="1"/>
</dbReference>
<dbReference type="GO" id="GO:0032153">
    <property type="term" value="C:cell division site"/>
    <property type="evidence" value="ECO:0007669"/>
    <property type="project" value="TreeGrafter"/>
</dbReference>
<accession>A0A1C3JU85</accession>
<keyword evidence="6" id="KW-1185">Reference proteome</keyword>
<keyword evidence="3" id="KW-0132">Cell division</keyword>
<evidence type="ECO:0000313" key="5">
    <source>
        <dbReference type="EMBL" id="SBT21584.1"/>
    </source>
</evidence>
<evidence type="ECO:0000256" key="1">
    <source>
        <dbReference type="ARBA" id="ARBA00022741"/>
    </source>
</evidence>
<evidence type="ECO:0000256" key="2">
    <source>
        <dbReference type="ARBA" id="ARBA00022840"/>
    </source>
</evidence>
<evidence type="ECO:0000256" key="3">
    <source>
        <dbReference type="HAMAP-Rule" id="MF_01919"/>
    </source>
</evidence>
<dbReference type="NCBIfam" id="NF040713">
    <property type="entry name" value="ZapE"/>
    <property type="match status" value="1"/>
</dbReference>
<dbReference type="InterPro" id="IPR005654">
    <property type="entry name" value="ATPase_AFG1-like"/>
</dbReference>
<dbReference type="SUPFAM" id="SSF52540">
    <property type="entry name" value="P-loop containing nucleoside triphosphate hydrolases"/>
    <property type="match status" value="1"/>
</dbReference>
<dbReference type="InterPro" id="IPR027417">
    <property type="entry name" value="P-loop_NTPase"/>
</dbReference>
<dbReference type="Proteomes" id="UP000092871">
    <property type="component" value="Unassembled WGS sequence"/>
</dbReference>
<dbReference type="Pfam" id="PF03969">
    <property type="entry name" value="AFG1_ATPase"/>
    <property type="match status" value="1"/>
</dbReference>
<comment type="function">
    <text evidence="3">Reduces the stability of FtsZ polymers in the presence of ATP.</text>
</comment>
<evidence type="ECO:0000313" key="7">
    <source>
        <dbReference type="Proteomes" id="UP000092871"/>
    </source>
</evidence>
<dbReference type="AlphaFoldDB" id="A0A1C3JU85"/>
<evidence type="ECO:0000313" key="6">
    <source>
        <dbReference type="Proteomes" id="UP000092840"/>
    </source>
</evidence>
<dbReference type="GO" id="GO:0005524">
    <property type="term" value="F:ATP binding"/>
    <property type="evidence" value="ECO:0007669"/>
    <property type="project" value="UniProtKB-UniRule"/>
</dbReference>